<proteinExistence type="predicted"/>
<organism evidence="1 2">
    <name type="scientific">Pseudoalteromonas rubra</name>
    <dbReference type="NCBI Taxonomy" id="43658"/>
    <lineage>
        <taxon>Bacteria</taxon>
        <taxon>Pseudomonadati</taxon>
        <taxon>Pseudomonadota</taxon>
        <taxon>Gammaproteobacteria</taxon>
        <taxon>Alteromonadales</taxon>
        <taxon>Pseudoalteromonadaceae</taxon>
        <taxon>Pseudoalteromonas</taxon>
    </lineage>
</organism>
<dbReference type="EMBL" id="AHCD03000020">
    <property type="protein sequence ID" value="KAF7788693.1"/>
    <property type="molecule type" value="Genomic_DNA"/>
</dbReference>
<evidence type="ECO:0000313" key="2">
    <source>
        <dbReference type="Proteomes" id="UP000016480"/>
    </source>
</evidence>
<name>A0A8T0CDB3_9GAMM</name>
<accession>A0A8T0CDB3</accession>
<reference evidence="1 2" key="1">
    <citation type="journal article" date="2012" name="J. Bacteriol.">
        <title>Genome sequence of the cycloprodigiosin-producing bacterial strain Pseudoalteromonas rubra ATCC 29570(T).</title>
        <authorList>
            <person name="Xie B.B."/>
            <person name="Shu Y.L."/>
            <person name="Qin Q.L."/>
            <person name="Rong J.C."/>
            <person name="Zhang X.Y."/>
            <person name="Chen X.L."/>
            <person name="Zhou B.C."/>
            <person name="Zhang Y.Z."/>
        </authorList>
    </citation>
    <scope>NUCLEOTIDE SEQUENCE [LARGE SCALE GENOMIC DNA]</scope>
    <source>
        <strain evidence="1 2">DSM 6842</strain>
    </source>
</reference>
<evidence type="ECO:0000313" key="1">
    <source>
        <dbReference type="EMBL" id="KAF7788693.1"/>
    </source>
</evidence>
<dbReference type="Proteomes" id="UP000016480">
    <property type="component" value="Unassembled WGS sequence"/>
</dbReference>
<dbReference type="AlphaFoldDB" id="A0A8T0CDB3"/>
<comment type="caution">
    <text evidence="1">The sequence shown here is derived from an EMBL/GenBank/DDBJ whole genome shotgun (WGS) entry which is preliminary data.</text>
</comment>
<gene>
    <name evidence="1" type="ORF">PRUB_a1729</name>
</gene>
<protein>
    <submittedName>
        <fullName evidence="1">Uncharacterized protein</fullName>
    </submittedName>
</protein>
<sequence length="49" mass="5672">MKPDLKAKRMVREKRQYEKHPKVGDFIGVFKSNNLIGLDLFGKQKSAHS</sequence>